<comment type="caution">
    <text evidence="1">The sequence shown here is derived from an EMBL/GenBank/DDBJ whole genome shotgun (WGS) entry which is preliminary data.</text>
</comment>
<dbReference type="PANTHER" id="PTHR38681:SF1">
    <property type="entry name" value="RETROVIRUS-RELATED POL POLYPROTEIN FROM TRANSPOSON 412-LIKE PROTEIN"/>
    <property type="match status" value="1"/>
</dbReference>
<evidence type="ECO:0000313" key="2">
    <source>
        <dbReference type="Proteomes" id="UP001292079"/>
    </source>
</evidence>
<name>A0AAE2D7R4_SCHME</name>
<dbReference type="Proteomes" id="UP001292079">
    <property type="component" value="Unassembled WGS sequence"/>
</dbReference>
<gene>
    <name evidence="1" type="ORF">MN116_000180</name>
</gene>
<dbReference type="InterPro" id="IPR036397">
    <property type="entry name" value="RNaseH_sf"/>
</dbReference>
<proteinExistence type="predicted"/>
<protein>
    <recommendedName>
        <fullName evidence="3">Integrase catalytic domain-containing protein</fullName>
    </recommendedName>
</protein>
<organism evidence="1 2">
    <name type="scientific">Schistosoma mekongi</name>
    <name type="common">Parasitic worm</name>
    <dbReference type="NCBI Taxonomy" id="38744"/>
    <lineage>
        <taxon>Eukaryota</taxon>
        <taxon>Metazoa</taxon>
        <taxon>Spiralia</taxon>
        <taxon>Lophotrochozoa</taxon>
        <taxon>Platyhelminthes</taxon>
        <taxon>Trematoda</taxon>
        <taxon>Digenea</taxon>
        <taxon>Strigeidida</taxon>
        <taxon>Schistosomatoidea</taxon>
        <taxon>Schistosomatidae</taxon>
        <taxon>Schistosoma</taxon>
    </lineage>
</organism>
<reference evidence="1" key="1">
    <citation type="submission" date="2022-04" db="EMBL/GenBank/DDBJ databases">
        <authorList>
            <person name="Xu L."/>
            <person name="Lv Z."/>
        </authorList>
    </citation>
    <scope>NUCLEOTIDE SEQUENCE</scope>
    <source>
        <strain evidence="1">LV_2022a</strain>
    </source>
</reference>
<reference evidence="1" key="2">
    <citation type="journal article" date="2023" name="Infect Dis Poverty">
        <title>Chromosome-scale genome of the human blood fluke Schistosoma mekongi and its implications for public health.</title>
        <authorList>
            <person name="Zhou M."/>
            <person name="Xu L."/>
            <person name="Xu D."/>
            <person name="Chen W."/>
            <person name="Khan J."/>
            <person name="Hu Y."/>
            <person name="Huang H."/>
            <person name="Wei H."/>
            <person name="Zhang Y."/>
            <person name="Chusongsang P."/>
            <person name="Tanasarnprasert K."/>
            <person name="Hu X."/>
            <person name="Limpanont Y."/>
            <person name="Lv Z."/>
        </authorList>
    </citation>
    <scope>NUCLEOTIDE SEQUENCE</scope>
    <source>
        <strain evidence="1">LV_2022a</strain>
    </source>
</reference>
<dbReference type="EMBL" id="JALJAT010000001">
    <property type="protein sequence ID" value="KAK4474237.1"/>
    <property type="molecule type" value="Genomic_DNA"/>
</dbReference>
<evidence type="ECO:0008006" key="3">
    <source>
        <dbReference type="Google" id="ProtNLM"/>
    </source>
</evidence>
<evidence type="ECO:0000313" key="1">
    <source>
        <dbReference type="EMBL" id="KAK4474237.1"/>
    </source>
</evidence>
<keyword evidence="2" id="KW-1185">Reference proteome</keyword>
<accession>A0AAE2D7R4</accession>
<sequence>MVERFHRQLKAALICHSNPSQWTEFLPLVMLGIRTAVETDPQCSAAELVFGTTLRHPGEFISPHIDSKILDLGTYADQLRDQMSKLKPINTREQSRATFLPKDLSSCSHVWIRCDKVKAPLSPPFEGLFKVISRKPKYFVIQKQGNIDSVSIDRLKPAYLDNEPPYVLLDRLSDQINTESENKNVKATKVTKSVSWANPIIQAGMSTAIVSA</sequence>
<dbReference type="Gene3D" id="3.30.420.10">
    <property type="entry name" value="Ribonuclease H-like superfamily/Ribonuclease H"/>
    <property type="match status" value="1"/>
</dbReference>
<dbReference type="PANTHER" id="PTHR38681">
    <property type="entry name" value="RETROVIRUS-RELATED POL POLYPROTEIN FROM TRANSPOSON 412-LIKE PROTEIN-RELATED"/>
    <property type="match status" value="1"/>
</dbReference>
<dbReference type="AlphaFoldDB" id="A0AAE2D7R4"/>
<dbReference type="GO" id="GO:0003676">
    <property type="term" value="F:nucleic acid binding"/>
    <property type="evidence" value="ECO:0007669"/>
    <property type="project" value="InterPro"/>
</dbReference>